<dbReference type="Proteomes" id="UP000030816">
    <property type="component" value="Unassembled WGS sequence"/>
</dbReference>
<dbReference type="RefSeq" id="XP_040682670.1">
    <property type="nucleotide sequence ID" value="XM_040819405.1"/>
</dbReference>
<dbReference type="PROSITE" id="PS51212">
    <property type="entry name" value="WSC"/>
    <property type="match status" value="1"/>
</dbReference>
<feature type="transmembrane region" description="Helical" evidence="1">
    <location>
        <begin position="386"/>
        <end position="407"/>
    </location>
</feature>
<evidence type="ECO:0000256" key="1">
    <source>
        <dbReference type="SAM" id="Phobius"/>
    </source>
</evidence>
<reference evidence="3 4" key="1">
    <citation type="journal article" date="2014" name="Proc. Natl. Acad. Sci. U.S.A.">
        <title>Trajectory and genomic determinants of fungal-pathogen speciation and host adaptation.</title>
        <authorList>
            <person name="Hu X."/>
            <person name="Xiao G."/>
            <person name="Zheng P."/>
            <person name="Shang Y."/>
            <person name="Su Y."/>
            <person name="Zhang X."/>
            <person name="Liu X."/>
            <person name="Zhan S."/>
            <person name="St Leger R.J."/>
            <person name="Wang C."/>
        </authorList>
    </citation>
    <scope>NUCLEOTIDE SEQUENCE [LARGE SCALE GENOMIC DNA]</scope>
    <source>
        <strain evidence="3 4">ARSEF 1941</strain>
    </source>
</reference>
<organism evidence="3 4">
    <name type="scientific">Metarhizium album (strain ARSEF 1941)</name>
    <dbReference type="NCBI Taxonomy" id="1081103"/>
    <lineage>
        <taxon>Eukaryota</taxon>
        <taxon>Fungi</taxon>
        <taxon>Dikarya</taxon>
        <taxon>Ascomycota</taxon>
        <taxon>Pezizomycotina</taxon>
        <taxon>Sordariomycetes</taxon>
        <taxon>Hypocreomycetidae</taxon>
        <taxon>Hypocreales</taxon>
        <taxon>Clavicipitaceae</taxon>
        <taxon>Metarhizium</taxon>
    </lineage>
</organism>
<evidence type="ECO:0000313" key="3">
    <source>
        <dbReference type="EMBL" id="KHO01605.1"/>
    </source>
</evidence>
<evidence type="ECO:0000259" key="2">
    <source>
        <dbReference type="PROSITE" id="PS51212"/>
    </source>
</evidence>
<dbReference type="STRING" id="1081103.A0A0B2X7X1"/>
<comment type="caution">
    <text evidence="3">The sequence shown here is derived from an EMBL/GenBank/DDBJ whole genome shotgun (WGS) entry which is preliminary data.</text>
</comment>
<name>A0A0B2X7X1_METAS</name>
<dbReference type="EMBL" id="AZHE01000001">
    <property type="protein sequence ID" value="KHO01605.1"/>
    <property type="molecule type" value="Genomic_DNA"/>
</dbReference>
<dbReference type="GeneID" id="63735061"/>
<keyword evidence="1" id="KW-0812">Transmembrane</keyword>
<keyword evidence="1" id="KW-0472">Membrane</keyword>
<evidence type="ECO:0000313" key="4">
    <source>
        <dbReference type="Proteomes" id="UP000030816"/>
    </source>
</evidence>
<gene>
    <name evidence="3" type="ORF">MAM_00606</name>
</gene>
<protein>
    <submittedName>
        <fullName evidence="3">Carbohydrate-binding WSC</fullName>
    </submittedName>
</protein>
<feature type="domain" description="WSC" evidence="2">
    <location>
        <begin position="41"/>
        <end position="131"/>
    </location>
</feature>
<keyword evidence="4" id="KW-1185">Reference proteome</keyword>
<dbReference type="AlphaFoldDB" id="A0A0B2X7X1"/>
<sequence length="408" mass="43107">MRYSLLALGAGSMAVAMFTNTTDSPAADKAVANTMPPAVGDYELFGCALADEGIKSLSKVASTKDMDVDFCGASCQSKFMAVSGNDCFCGETADTAQKVDAAMCNSPCPGNQAQSCGGNGGNTRRDAVAAAPAPMKAVSMYVRAKAGEAGGPITRTVTRVDVATITKCHPTVTNCPASKATQVVTQVVDACPRQPQAIEWHKKKIICYGGHCAHEVPCECQKQRVVCDGAKCHSEYSHSKEWSSLVVCKGDDCKWSTSDDNRWYEEKIVCYGGKCAWEKCHSDECHKKLVCRGDECKHEKCSGDECHKKFICDHKGDHCKPAAPCSGQCPKPPPPCHDKCAKQPPPPCHGESCKAVPCSGHNCAKPVHPTATGSIYPHHVPTSPPIVGGAGSMVANVIGVAAGLLFIL</sequence>
<keyword evidence="1" id="KW-1133">Transmembrane helix</keyword>
<proteinExistence type="predicted"/>
<dbReference type="HOGENOM" id="CLU_034858_1_0_1"/>
<dbReference type="Pfam" id="PF01822">
    <property type="entry name" value="WSC"/>
    <property type="match status" value="1"/>
</dbReference>
<dbReference type="OrthoDB" id="2019572at2759"/>
<accession>A0A0B2X7X1</accession>
<dbReference type="InterPro" id="IPR002889">
    <property type="entry name" value="WSC_carb-bd"/>
</dbReference>